<dbReference type="Gene3D" id="3.30.710.10">
    <property type="entry name" value="Potassium Channel Kv1.1, Chain A"/>
    <property type="match status" value="1"/>
</dbReference>
<dbReference type="InterPro" id="IPR000210">
    <property type="entry name" value="BTB/POZ_dom"/>
</dbReference>
<keyword evidence="3" id="KW-1185">Reference proteome</keyword>
<evidence type="ECO:0000259" key="1">
    <source>
        <dbReference type="PROSITE" id="PS50097"/>
    </source>
</evidence>
<dbReference type="AlphaFoldDB" id="A0AAD7B750"/>
<dbReference type="InterPro" id="IPR011333">
    <property type="entry name" value="SKP1/BTB/POZ_sf"/>
</dbReference>
<dbReference type="EMBL" id="JARKIF010000031">
    <property type="protein sequence ID" value="KAJ7612185.1"/>
    <property type="molecule type" value="Genomic_DNA"/>
</dbReference>
<protein>
    <recommendedName>
        <fullName evidence="1">BTB domain-containing protein</fullName>
    </recommendedName>
</protein>
<dbReference type="CDD" id="cd18186">
    <property type="entry name" value="BTB_POZ_ZBTB_KLHL-like"/>
    <property type="match status" value="1"/>
</dbReference>
<gene>
    <name evidence="2" type="ORF">FB45DRAFT_1065544</name>
</gene>
<proteinExistence type="predicted"/>
<comment type="caution">
    <text evidence="2">The sequence shown here is derived from an EMBL/GenBank/DDBJ whole genome shotgun (WGS) entry which is preliminary data.</text>
</comment>
<evidence type="ECO:0000313" key="2">
    <source>
        <dbReference type="EMBL" id="KAJ7612185.1"/>
    </source>
</evidence>
<organism evidence="2 3">
    <name type="scientific">Roridomyces roridus</name>
    <dbReference type="NCBI Taxonomy" id="1738132"/>
    <lineage>
        <taxon>Eukaryota</taxon>
        <taxon>Fungi</taxon>
        <taxon>Dikarya</taxon>
        <taxon>Basidiomycota</taxon>
        <taxon>Agaricomycotina</taxon>
        <taxon>Agaricomycetes</taxon>
        <taxon>Agaricomycetidae</taxon>
        <taxon>Agaricales</taxon>
        <taxon>Marasmiineae</taxon>
        <taxon>Mycenaceae</taxon>
        <taxon>Roridomyces</taxon>
    </lineage>
</organism>
<sequence length="343" mass="38475">MDAPSDSDSAATQPTPTQRVEELWFSDGNLIIQAGSSQFRVYRGILASRSPVFQDMLSFPQPPDSELVDGCPFVSLPDSEMEVRVFLKAIFDPEFFPPFPSPTEFAIAAGCLRLSHKYGVEYLHRRALVHLTSGCDTKLQRWDTASSIWDRSNGDVDVDRIALSDIVSWDWSTDSAALEIYAIQLFQEVDASWLLPNVFYNLSSSFEQGYDIFSGATYNGVFSTLSARDLKSFTKGHALRLYHPLCMFCGTVHGNGRYTKDASGSTLTFRSPMSVWENDGSWEMLEGLCAVCLPALRANYRSTRQAFWDQLPQMYDLPPWEELEQVKTAAIGSSFMPRPTKVS</sequence>
<dbReference type="Proteomes" id="UP001221142">
    <property type="component" value="Unassembled WGS sequence"/>
</dbReference>
<feature type="domain" description="BTB" evidence="1">
    <location>
        <begin position="26"/>
        <end position="99"/>
    </location>
</feature>
<name>A0AAD7B750_9AGAR</name>
<evidence type="ECO:0000313" key="3">
    <source>
        <dbReference type="Proteomes" id="UP001221142"/>
    </source>
</evidence>
<reference evidence="2" key="1">
    <citation type="submission" date="2023-03" db="EMBL/GenBank/DDBJ databases">
        <title>Massive genome expansion in bonnet fungi (Mycena s.s.) driven by repeated elements and novel gene families across ecological guilds.</title>
        <authorList>
            <consortium name="Lawrence Berkeley National Laboratory"/>
            <person name="Harder C.B."/>
            <person name="Miyauchi S."/>
            <person name="Viragh M."/>
            <person name="Kuo A."/>
            <person name="Thoen E."/>
            <person name="Andreopoulos B."/>
            <person name="Lu D."/>
            <person name="Skrede I."/>
            <person name="Drula E."/>
            <person name="Henrissat B."/>
            <person name="Morin E."/>
            <person name="Kohler A."/>
            <person name="Barry K."/>
            <person name="LaButti K."/>
            <person name="Morin E."/>
            <person name="Salamov A."/>
            <person name="Lipzen A."/>
            <person name="Mereny Z."/>
            <person name="Hegedus B."/>
            <person name="Baldrian P."/>
            <person name="Stursova M."/>
            <person name="Weitz H."/>
            <person name="Taylor A."/>
            <person name="Grigoriev I.V."/>
            <person name="Nagy L.G."/>
            <person name="Martin F."/>
            <person name="Kauserud H."/>
        </authorList>
    </citation>
    <scope>NUCLEOTIDE SEQUENCE</scope>
    <source>
        <strain evidence="2">9284</strain>
    </source>
</reference>
<dbReference type="PROSITE" id="PS50097">
    <property type="entry name" value="BTB"/>
    <property type="match status" value="1"/>
</dbReference>
<accession>A0AAD7B750</accession>